<feature type="region of interest" description="Disordered" evidence="1">
    <location>
        <begin position="628"/>
        <end position="693"/>
    </location>
</feature>
<feature type="compositionally biased region" description="Low complexity" evidence="1">
    <location>
        <begin position="20"/>
        <end position="29"/>
    </location>
</feature>
<keyword evidence="4" id="KW-1185">Reference proteome</keyword>
<gene>
    <name evidence="3" type="ORF">Amon01_000145500</name>
</gene>
<feature type="compositionally biased region" description="Low complexity" evidence="1">
    <location>
        <begin position="628"/>
        <end position="644"/>
    </location>
</feature>
<feature type="compositionally biased region" description="Low complexity" evidence="1">
    <location>
        <begin position="792"/>
        <end position="826"/>
    </location>
</feature>
<dbReference type="GO" id="GO:0016251">
    <property type="term" value="F:RNA polymerase II general transcription initiation factor activity"/>
    <property type="evidence" value="ECO:0007669"/>
    <property type="project" value="TreeGrafter"/>
</dbReference>
<feature type="region of interest" description="Disordered" evidence="1">
    <location>
        <begin position="1"/>
        <end position="29"/>
    </location>
</feature>
<feature type="compositionally biased region" description="Gly residues" evidence="1">
    <location>
        <begin position="920"/>
        <end position="936"/>
    </location>
</feature>
<comment type="caution">
    <text evidence="3">The sequence shown here is derived from an EMBL/GenBank/DDBJ whole genome shotgun (WGS) entry which is preliminary data.</text>
</comment>
<dbReference type="PANTHER" id="PTHR15137">
    <property type="entry name" value="TRANSCRIPTION INITIATION FACTOR TFIID"/>
    <property type="match status" value="1"/>
</dbReference>
<evidence type="ECO:0000313" key="3">
    <source>
        <dbReference type="EMBL" id="GMG20730.1"/>
    </source>
</evidence>
<dbReference type="GO" id="GO:0000976">
    <property type="term" value="F:transcription cis-regulatory region binding"/>
    <property type="evidence" value="ECO:0007669"/>
    <property type="project" value="TreeGrafter"/>
</dbReference>
<name>A0A9W6YN06_AMBMO</name>
<feature type="compositionally biased region" description="Low complexity" evidence="1">
    <location>
        <begin position="741"/>
        <end position="763"/>
    </location>
</feature>
<dbReference type="GO" id="GO:0003682">
    <property type="term" value="F:chromatin binding"/>
    <property type="evidence" value="ECO:0007669"/>
    <property type="project" value="TreeGrafter"/>
</dbReference>
<dbReference type="OrthoDB" id="308861at2759"/>
<evidence type="ECO:0000313" key="4">
    <source>
        <dbReference type="Proteomes" id="UP001165063"/>
    </source>
</evidence>
<dbReference type="InterPro" id="IPR057991">
    <property type="entry name" value="TPR_TAF2_C"/>
</dbReference>
<protein>
    <submittedName>
        <fullName evidence="3">Unnamed protein product</fullName>
    </submittedName>
</protein>
<sequence length="1011" mass="110365">MEAWGMKEDDVDENGNGPENTVNTANSTSNNNAAASEAFEWIRVDADFEWIAKFNINQQDRMFESQLRQDRDVEAQLESVRHFANGNRPTVHHGNVLLRTLLDKRYFYGVRLEAAKGLAKISKEENDHLGMRYLLKAFKFLYCYNGEQFSRNGNEFDPFEYLPKPNNFSNFSDLFVLKAITGAMTTVKNKNGDTPIELKRIMLNILKYNDNMNNDFTDCFYVSHLIRCLAQLLINTNRFIENHNLSVTDDNGSFVSSGDVADQFVKDVVLELNRCMQMDQWSPSVDGIVTTTVIIEKIKLARAGLIDMSFSELVAMTKPNNYPQVRVAAFEGLLAMGGLKNSNVLSLFFLNLKLDPSQHLKYCLLLAFMRAIGTAAIDGTPSKLDDDEFVKLAESNGGVASSGGGSMKRNESQMVGNTMIIVQDHAGSGAMQNRRDQIARSTLKGAIEVFRRDYSIGKGLRWELWQALHSCLLTINTKRNLFDTVTVLFQAIDTLKVVLDLPLDKKIVAKVEQKKVQVDPINGTSVGGTFVISLKREGRLKVKLPVLKTKSTPDASGVSTPVTSGSATNPITLPTVGLKKGPTLKLKPVEHTHVKTEKNEKAVMPAPTITSPTSIRIKGTKLSFTPLKSFTSSSSTTKSVSTPVASMPSAIDKLPQPPVKKEPKAKIQLKSPVKPPATPPLPSTTATPKSKKKFKLVTTHKTKHKCEVKFHLTPARLKTINSLSPTPVKPSNATSTSKPASIISRPTSPISLSLSPSSKFSSLGQHRRSPSFTKHNNHRPTSPAAHKKHRSISPNSSYISSSSSSFGGVGPPTTSTSGPVSTSIGSNYPTAKKRVKYEIIRNNSTQPLRFVRLNIITRSVSVCTDDSFIRKAGRKVSAGNPGFGGDKYGSSSSSTAGYHSYGHGSSSPAASNNLSHSSYGHGGRGSGISNGHGHGFGHAQSHAHSQRGGRGGSVSPKRIYKSPKLKLHAVKNANPGSGHSHGYGRGNSHGYGVRSKIVTLKLRPELLRRFK</sequence>
<evidence type="ECO:0000256" key="1">
    <source>
        <dbReference type="SAM" id="MobiDB-lite"/>
    </source>
</evidence>
<feature type="compositionally biased region" description="Low complexity" evidence="1">
    <location>
        <begin position="888"/>
        <end position="919"/>
    </location>
</feature>
<dbReference type="AlphaFoldDB" id="A0A9W6YN06"/>
<accession>A0A9W6YN06</accession>
<dbReference type="InterPro" id="IPR037813">
    <property type="entry name" value="TAF2"/>
</dbReference>
<dbReference type="PANTHER" id="PTHR15137:SF9">
    <property type="entry name" value="TRANSCRIPTION INITIATION FACTOR TFIID SUBUNIT 2"/>
    <property type="match status" value="1"/>
</dbReference>
<reference evidence="3" key="1">
    <citation type="submission" date="2023-04" db="EMBL/GenBank/DDBJ databases">
        <title>Ambrosiozyma monospora NBRC 1965.</title>
        <authorList>
            <person name="Ichikawa N."/>
            <person name="Sato H."/>
            <person name="Tonouchi N."/>
        </authorList>
    </citation>
    <scope>NUCLEOTIDE SEQUENCE</scope>
    <source>
        <strain evidence="3">NBRC 1965</strain>
    </source>
</reference>
<dbReference type="GO" id="GO:0005669">
    <property type="term" value="C:transcription factor TFIID complex"/>
    <property type="evidence" value="ECO:0007669"/>
    <property type="project" value="InterPro"/>
</dbReference>
<feature type="region of interest" description="Disordered" evidence="1">
    <location>
        <begin position="721"/>
        <end position="827"/>
    </location>
</feature>
<feature type="domain" description="Transcription initiation factor TFIID subunit 2 TPR repeats" evidence="2">
    <location>
        <begin position="60"/>
        <end position="374"/>
    </location>
</feature>
<feature type="compositionally biased region" description="Polar residues" evidence="1">
    <location>
        <begin position="721"/>
        <end position="739"/>
    </location>
</feature>
<organism evidence="3 4">
    <name type="scientific">Ambrosiozyma monospora</name>
    <name type="common">Yeast</name>
    <name type="synonym">Endomycopsis monosporus</name>
    <dbReference type="NCBI Taxonomy" id="43982"/>
    <lineage>
        <taxon>Eukaryota</taxon>
        <taxon>Fungi</taxon>
        <taxon>Dikarya</taxon>
        <taxon>Ascomycota</taxon>
        <taxon>Saccharomycotina</taxon>
        <taxon>Pichiomycetes</taxon>
        <taxon>Pichiales</taxon>
        <taxon>Pichiaceae</taxon>
        <taxon>Ambrosiozyma</taxon>
    </lineage>
</organism>
<evidence type="ECO:0000259" key="2">
    <source>
        <dbReference type="Pfam" id="PF25577"/>
    </source>
</evidence>
<feature type="region of interest" description="Disordered" evidence="1">
    <location>
        <begin position="874"/>
        <end position="958"/>
    </location>
</feature>
<proteinExistence type="predicted"/>
<feature type="compositionally biased region" description="Gly residues" evidence="1">
    <location>
        <begin position="979"/>
        <end position="989"/>
    </location>
</feature>
<feature type="compositionally biased region" description="Pro residues" evidence="1">
    <location>
        <begin position="673"/>
        <end position="682"/>
    </location>
</feature>
<dbReference type="EMBL" id="BSXU01000455">
    <property type="protein sequence ID" value="GMG20730.1"/>
    <property type="molecule type" value="Genomic_DNA"/>
</dbReference>
<dbReference type="GO" id="GO:0006367">
    <property type="term" value="P:transcription initiation at RNA polymerase II promoter"/>
    <property type="evidence" value="ECO:0007669"/>
    <property type="project" value="TreeGrafter"/>
</dbReference>
<feature type="region of interest" description="Disordered" evidence="1">
    <location>
        <begin position="970"/>
        <end position="991"/>
    </location>
</feature>
<dbReference type="Proteomes" id="UP001165063">
    <property type="component" value="Unassembled WGS sequence"/>
</dbReference>
<dbReference type="Pfam" id="PF25577">
    <property type="entry name" value="TPR_TAF2_C"/>
    <property type="match status" value="1"/>
</dbReference>